<gene>
    <name evidence="2" type="ORF">Cflav_PD2950</name>
</gene>
<organism evidence="2 3">
    <name type="scientific">Pedosphaera parvula (strain Ellin514)</name>
    <dbReference type="NCBI Taxonomy" id="320771"/>
    <lineage>
        <taxon>Bacteria</taxon>
        <taxon>Pseudomonadati</taxon>
        <taxon>Verrucomicrobiota</taxon>
        <taxon>Pedosphaerae</taxon>
        <taxon>Pedosphaerales</taxon>
        <taxon>Pedosphaeraceae</taxon>
        <taxon>Pedosphaera</taxon>
    </lineage>
</organism>
<feature type="compositionally biased region" description="Basic and acidic residues" evidence="1">
    <location>
        <begin position="236"/>
        <end position="245"/>
    </location>
</feature>
<dbReference type="EMBL" id="ABOX02000018">
    <property type="protein sequence ID" value="EEF60254.1"/>
    <property type="molecule type" value="Genomic_DNA"/>
</dbReference>
<dbReference type="InterPro" id="IPR011990">
    <property type="entry name" value="TPR-like_helical_dom_sf"/>
</dbReference>
<proteinExistence type="predicted"/>
<dbReference type="AlphaFoldDB" id="B9XIJ1"/>
<protein>
    <recommendedName>
        <fullName evidence="4">Tetratricopeptide repeat protein</fullName>
    </recommendedName>
</protein>
<sequence length="335" mass="37506">MPNFTFANEFDSGFQTPQLRKQCVFPDSLAIYGVEFGFNLIYLSCLIPSMRFLTFLFSTGFGLLIMTAGCRSPINAKTWTRYHNAGIRAEEREDFLPAKQEYYRAYWIAQSGNLGPAAEAKALYDWARVTGYLGNYEEAELGFTNTLGVIQRGRGEADKLLSPTLCELARLFHDTQQFTKAVPIFKQAQNVLEQAGAPEMDPMGFAIFLDDYAESLRAAGLSSEATAITERSKAIREAHQGETPKRKPRRYAQSLVNREPTRANPPSSAGIKLLPINTKTKRQTLVGGSKTRNACRHLKSLTQTSAHKHFSCQSNLTNSNHRFSLKNEGNVFKHT</sequence>
<evidence type="ECO:0000256" key="1">
    <source>
        <dbReference type="SAM" id="MobiDB-lite"/>
    </source>
</evidence>
<dbReference type="Gene3D" id="1.25.40.10">
    <property type="entry name" value="Tetratricopeptide repeat domain"/>
    <property type="match status" value="1"/>
</dbReference>
<name>B9XIJ1_PEDPL</name>
<dbReference type="SUPFAM" id="SSF48452">
    <property type="entry name" value="TPR-like"/>
    <property type="match status" value="1"/>
</dbReference>
<keyword evidence="3" id="KW-1185">Reference proteome</keyword>
<dbReference type="Proteomes" id="UP000003688">
    <property type="component" value="Unassembled WGS sequence"/>
</dbReference>
<accession>B9XIJ1</accession>
<evidence type="ECO:0008006" key="4">
    <source>
        <dbReference type="Google" id="ProtNLM"/>
    </source>
</evidence>
<comment type="caution">
    <text evidence="2">The sequence shown here is derived from an EMBL/GenBank/DDBJ whole genome shotgun (WGS) entry which is preliminary data.</text>
</comment>
<feature type="region of interest" description="Disordered" evidence="1">
    <location>
        <begin position="236"/>
        <end position="270"/>
    </location>
</feature>
<evidence type="ECO:0000313" key="3">
    <source>
        <dbReference type="Proteomes" id="UP000003688"/>
    </source>
</evidence>
<dbReference type="STRING" id="320771.Cflav_PD2950"/>
<evidence type="ECO:0000313" key="2">
    <source>
        <dbReference type="EMBL" id="EEF60254.1"/>
    </source>
</evidence>
<reference evidence="2 3" key="1">
    <citation type="journal article" date="2011" name="J. Bacteriol.">
        <title>Genome sequence of 'Pedosphaera parvula' Ellin514, an aerobic Verrucomicrobial isolate from pasture soil.</title>
        <authorList>
            <person name="Kant R."/>
            <person name="van Passel M.W."/>
            <person name="Sangwan P."/>
            <person name="Palva A."/>
            <person name="Lucas S."/>
            <person name="Copeland A."/>
            <person name="Lapidus A."/>
            <person name="Glavina Del Rio T."/>
            <person name="Dalin E."/>
            <person name="Tice H."/>
            <person name="Bruce D."/>
            <person name="Goodwin L."/>
            <person name="Pitluck S."/>
            <person name="Chertkov O."/>
            <person name="Larimer F.W."/>
            <person name="Land M.L."/>
            <person name="Hauser L."/>
            <person name="Brettin T.S."/>
            <person name="Detter J.C."/>
            <person name="Han S."/>
            <person name="de Vos W.M."/>
            <person name="Janssen P.H."/>
            <person name="Smidt H."/>
        </authorList>
    </citation>
    <scope>NUCLEOTIDE SEQUENCE [LARGE SCALE GENOMIC DNA]</scope>
    <source>
        <strain evidence="2 3">Ellin514</strain>
    </source>
</reference>